<feature type="region of interest" description="Disordered" evidence="1">
    <location>
        <begin position="703"/>
        <end position="735"/>
    </location>
</feature>
<evidence type="ECO:0000256" key="1">
    <source>
        <dbReference type="SAM" id="MobiDB-lite"/>
    </source>
</evidence>
<organism evidence="3 4">
    <name type="scientific">Tribonema minus</name>
    <dbReference type="NCBI Taxonomy" id="303371"/>
    <lineage>
        <taxon>Eukaryota</taxon>
        <taxon>Sar</taxon>
        <taxon>Stramenopiles</taxon>
        <taxon>Ochrophyta</taxon>
        <taxon>PX clade</taxon>
        <taxon>Xanthophyceae</taxon>
        <taxon>Tribonematales</taxon>
        <taxon>Tribonemataceae</taxon>
        <taxon>Tribonema</taxon>
    </lineage>
</organism>
<dbReference type="AlphaFoldDB" id="A0A835Z014"/>
<dbReference type="EMBL" id="JAFCMP010000235">
    <property type="protein sequence ID" value="KAG5182570.1"/>
    <property type="molecule type" value="Genomic_DNA"/>
</dbReference>
<feature type="region of interest" description="Disordered" evidence="1">
    <location>
        <begin position="999"/>
        <end position="1052"/>
    </location>
</feature>
<evidence type="ECO:0000313" key="3">
    <source>
        <dbReference type="EMBL" id="KAG5182570.1"/>
    </source>
</evidence>
<accession>A0A835Z014</accession>
<reference evidence="3" key="1">
    <citation type="submission" date="2021-02" db="EMBL/GenBank/DDBJ databases">
        <title>First Annotated Genome of the Yellow-green Alga Tribonema minus.</title>
        <authorList>
            <person name="Mahan K.M."/>
        </authorList>
    </citation>
    <scope>NUCLEOTIDE SEQUENCE</scope>
    <source>
        <strain evidence="3">UTEX B ZZ1240</strain>
    </source>
</reference>
<sequence>MPDRPGDGADGPLERFAGDLGFYRHVHMTMQQDQRPWMAPADPSLKPGDGWKLEWRRRLGATLDAILLHTALQLDGSGTVTYDTSGLRVALTHRTCLWATPSACDSGLTGEVAAAVVELVWRNCFAAPAVLHAAWELLAQLDASSLPPRKAATVLVDLAHQVMAACPALPWQRVRLSVAECLAAAAAAAAAPQRQEPPSLSAHADDSGGGGARGTLPYDDHDEERGRTCGARRGAAGGGDGGTWLVKVPLARHLLPPLLAHICSEACCRRAALSQDGSRRRSAEPAALRCDPALALFLRWLVRARSGGGGSSGGGGGRARLAAAVDAAVAGALRTAVAGAPLRQLHPMCSALGCGVGADGPSQDSAALAAAELLLWGTASLAHGSSGSGGVAALQQLCSAHFAKLLDAARSGCGGSSAKGGQTGLTAGDGERSLGGLVRGLGAYCGLLCCTGVVSDVRAVPHLRRRRASPGMASVNASCERGRERSASFAAAPQAPDAAQSRLLDVTGLVPAVRRCRYDECCGAALHAARPHALRLCRFFQLRLPHKGTRVHCAHVTPASVISRRHGLEPAVRRGRCGERRKAVLHAARAHALHPCRALPNARASVMRLLSACWPDPCCRCPAPRAAAAYDRWLLECVVDAEAVLSGASHESSRAPHHIAGGTFCSSGGNAAAAAAAPLARAHRALLHAAAVLLTRRAWLHASAGSSSSSGGGSGGFSSASAARAAPPPPQPPQLLAPLAAVLDMAFCAAAPPPLRPPPLRALPRPLARGASHMAALAPRSWAAVRPFVPPPPLLLRGGDGGSGEDTDAADDAGYEEEEEVEPRGFLINLAHLPLDAAALALSYLGHKRLCRLACVSAEWRALTRLQHVWRAAFFTRWQLRCLPTATAADAAVAMAEEEAAAAAGEGDAGGFEGDRGVGGKGAGRRPWLVAWAAPTTDTDWCQLYKRRHAAKRAAHKAMLTAQPRRGRAAAAAKPLVCPLLECCALASNARSLKAHLRTHKNPAAKPKKRKAQQSAGAAAKKKRKATATAVLSSSGSNGSAAVAGSSSAAVN</sequence>
<proteinExistence type="predicted"/>
<dbReference type="Gene3D" id="1.20.1280.50">
    <property type="match status" value="1"/>
</dbReference>
<dbReference type="InterPro" id="IPR001810">
    <property type="entry name" value="F-box_dom"/>
</dbReference>
<feature type="compositionally biased region" description="Acidic residues" evidence="1">
    <location>
        <begin position="803"/>
        <end position="818"/>
    </location>
</feature>
<feature type="compositionally biased region" description="Low complexity" evidence="1">
    <location>
        <begin position="1027"/>
        <end position="1052"/>
    </location>
</feature>
<name>A0A835Z014_9STRA</name>
<feature type="region of interest" description="Disordered" evidence="1">
    <location>
        <begin position="795"/>
        <end position="818"/>
    </location>
</feature>
<evidence type="ECO:0000259" key="2">
    <source>
        <dbReference type="PROSITE" id="PS50181"/>
    </source>
</evidence>
<feature type="compositionally biased region" description="Basic residues" evidence="1">
    <location>
        <begin position="999"/>
        <end position="1012"/>
    </location>
</feature>
<dbReference type="InterPro" id="IPR036047">
    <property type="entry name" value="F-box-like_dom_sf"/>
</dbReference>
<dbReference type="Proteomes" id="UP000664859">
    <property type="component" value="Unassembled WGS sequence"/>
</dbReference>
<evidence type="ECO:0000313" key="4">
    <source>
        <dbReference type="Proteomes" id="UP000664859"/>
    </source>
</evidence>
<feature type="compositionally biased region" description="Pro residues" evidence="1">
    <location>
        <begin position="726"/>
        <end position="735"/>
    </location>
</feature>
<dbReference type="SUPFAM" id="SSF81383">
    <property type="entry name" value="F-box domain"/>
    <property type="match status" value="1"/>
</dbReference>
<protein>
    <recommendedName>
        <fullName evidence="2">F-box domain-containing protein</fullName>
    </recommendedName>
</protein>
<comment type="caution">
    <text evidence="3">The sequence shown here is derived from an EMBL/GenBank/DDBJ whole genome shotgun (WGS) entry which is preliminary data.</text>
</comment>
<feature type="region of interest" description="Disordered" evidence="1">
    <location>
        <begin position="193"/>
        <end position="238"/>
    </location>
</feature>
<keyword evidence="4" id="KW-1185">Reference proteome</keyword>
<gene>
    <name evidence="3" type="ORF">JKP88DRAFT_318456</name>
</gene>
<feature type="domain" description="F-box" evidence="2">
    <location>
        <begin position="827"/>
        <end position="873"/>
    </location>
</feature>
<dbReference type="Pfam" id="PF12937">
    <property type="entry name" value="F-box-like"/>
    <property type="match status" value="1"/>
</dbReference>
<dbReference type="PROSITE" id="PS50181">
    <property type="entry name" value="FBOX"/>
    <property type="match status" value="1"/>
</dbReference>